<dbReference type="Proteomes" id="UP000199103">
    <property type="component" value="Chromosome I"/>
</dbReference>
<evidence type="ECO:0000256" key="3">
    <source>
        <dbReference type="ARBA" id="ARBA00022729"/>
    </source>
</evidence>
<keyword evidence="3" id="KW-0732">Signal</keyword>
<dbReference type="Gene3D" id="3.40.190.10">
    <property type="entry name" value="Periplasmic binding protein-like II"/>
    <property type="match status" value="1"/>
</dbReference>
<dbReference type="PANTHER" id="PTHR30061:SF50">
    <property type="entry name" value="MALTOSE_MALTODEXTRIN-BINDING PERIPLASMIC PROTEIN"/>
    <property type="match status" value="1"/>
</dbReference>
<dbReference type="Pfam" id="PF01547">
    <property type="entry name" value="SBP_bac_1"/>
    <property type="match status" value="1"/>
</dbReference>
<dbReference type="NCBIfam" id="TIGR01409">
    <property type="entry name" value="TAT_signal_seq"/>
    <property type="match status" value="1"/>
</dbReference>
<accession>A0A1H1W3Z1</accession>
<name>A0A1H1W3Z1_9ACTN</name>
<evidence type="ECO:0000313" key="4">
    <source>
        <dbReference type="EMBL" id="SDS91401.1"/>
    </source>
</evidence>
<comment type="similarity">
    <text evidence="1">Belongs to the bacterial solute-binding protein 1 family.</text>
</comment>
<dbReference type="SUPFAM" id="SSF53850">
    <property type="entry name" value="Periplasmic binding protein-like II"/>
    <property type="match status" value="1"/>
</dbReference>
<dbReference type="GO" id="GO:0055052">
    <property type="term" value="C:ATP-binding cassette (ABC) transporter complex, substrate-binding subunit-containing"/>
    <property type="evidence" value="ECO:0007669"/>
    <property type="project" value="TreeGrafter"/>
</dbReference>
<evidence type="ECO:0000256" key="2">
    <source>
        <dbReference type="ARBA" id="ARBA00022448"/>
    </source>
</evidence>
<evidence type="ECO:0000256" key="1">
    <source>
        <dbReference type="ARBA" id="ARBA00008520"/>
    </source>
</evidence>
<organism evidence="4 5">
    <name type="scientific">Microlunatus soli</name>
    <dbReference type="NCBI Taxonomy" id="630515"/>
    <lineage>
        <taxon>Bacteria</taxon>
        <taxon>Bacillati</taxon>
        <taxon>Actinomycetota</taxon>
        <taxon>Actinomycetes</taxon>
        <taxon>Propionibacteriales</taxon>
        <taxon>Propionibacteriaceae</taxon>
        <taxon>Microlunatus</taxon>
    </lineage>
</organism>
<keyword evidence="2" id="KW-0813">Transport</keyword>
<sequence>MSGRRFGSLSRRGFLAAAGAVGGAAVAGCSQRTSGPNEVRMWGVGGDSRDAEQKVIDTFQQKNPTIKVTSQNVPSSGNSGDATSVITAVRGKTAPDLWWMDRFAGAQYAALGLLEPIDDLIEKYEEPGFLDAWLPFTVNELSYQGKMYGLPTVTDTRGLYYNKTLLRQAGVDPDELDMSNGPITVERLFEIGDKITKTDKIGNFTRMGFVPWQGQGSGYTWSMGLHAQYFDPKTCELTMTSDPIIDAYQLSYDFARKNDYSRIDAFIKSYEPDNAPPGQTAFNGGKLGMVIETSGTAHTISKYAPKLDWGYTHLPVFKAGDDPYTWSGGFSLVMPKGSSRSEAAWEFMKHYAGVPGQTIYCPPTSSLPTQEAVFDIPALKSVRTQLSQLSYSTSRPPIPVGALWWDAVSQVMSTVKIGSATPRAALERAQDRVDGQMQTYCPFTLPKGYSET</sequence>
<dbReference type="EMBL" id="LT629772">
    <property type="protein sequence ID" value="SDS91401.1"/>
    <property type="molecule type" value="Genomic_DNA"/>
</dbReference>
<dbReference type="GO" id="GO:0015768">
    <property type="term" value="P:maltose transport"/>
    <property type="evidence" value="ECO:0007669"/>
    <property type="project" value="TreeGrafter"/>
</dbReference>
<protein>
    <submittedName>
        <fullName evidence="4">Tat (Twin-arginine translocation) pathway signal sequence</fullName>
    </submittedName>
</protein>
<dbReference type="InterPro" id="IPR019546">
    <property type="entry name" value="TAT_signal_bac_arc"/>
</dbReference>
<dbReference type="InterPro" id="IPR006311">
    <property type="entry name" value="TAT_signal"/>
</dbReference>
<dbReference type="STRING" id="630515.SAMN04489812_3468"/>
<dbReference type="PANTHER" id="PTHR30061">
    <property type="entry name" value="MALTOSE-BINDING PERIPLASMIC PROTEIN"/>
    <property type="match status" value="1"/>
</dbReference>
<dbReference type="CDD" id="cd14748">
    <property type="entry name" value="PBP2_UgpB"/>
    <property type="match status" value="1"/>
</dbReference>
<dbReference type="PROSITE" id="PS51318">
    <property type="entry name" value="TAT"/>
    <property type="match status" value="1"/>
</dbReference>
<dbReference type="GO" id="GO:1901982">
    <property type="term" value="F:maltose binding"/>
    <property type="evidence" value="ECO:0007669"/>
    <property type="project" value="TreeGrafter"/>
</dbReference>
<dbReference type="RefSeq" id="WP_091526756.1">
    <property type="nucleotide sequence ID" value="NZ_LT629772.1"/>
</dbReference>
<dbReference type="OrthoDB" id="7937990at2"/>
<dbReference type="AlphaFoldDB" id="A0A1H1W3Z1"/>
<dbReference type="PROSITE" id="PS51257">
    <property type="entry name" value="PROKAR_LIPOPROTEIN"/>
    <property type="match status" value="1"/>
</dbReference>
<dbReference type="GO" id="GO:0042956">
    <property type="term" value="P:maltodextrin transmembrane transport"/>
    <property type="evidence" value="ECO:0007669"/>
    <property type="project" value="TreeGrafter"/>
</dbReference>
<dbReference type="InterPro" id="IPR006059">
    <property type="entry name" value="SBP"/>
</dbReference>
<reference evidence="4 5" key="1">
    <citation type="submission" date="2016-10" db="EMBL/GenBank/DDBJ databases">
        <authorList>
            <person name="de Groot N.N."/>
        </authorList>
    </citation>
    <scope>NUCLEOTIDE SEQUENCE [LARGE SCALE GENOMIC DNA]</scope>
    <source>
        <strain evidence="4 5">DSM 21800</strain>
    </source>
</reference>
<proteinExistence type="inferred from homology"/>
<evidence type="ECO:0000313" key="5">
    <source>
        <dbReference type="Proteomes" id="UP000199103"/>
    </source>
</evidence>
<gene>
    <name evidence="4" type="ORF">SAMN04489812_3468</name>
</gene>
<keyword evidence="5" id="KW-1185">Reference proteome</keyword>